<accession>A0A9X2XUE4</accession>
<dbReference type="EMBL" id="JAOTIF010000004">
    <property type="protein sequence ID" value="MCU7549075.1"/>
    <property type="molecule type" value="Genomic_DNA"/>
</dbReference>
<name>A0A9X2XUE4_9BACT</name>
<dbReference type="RefSeq" id="WP_279296517.1">
    <property type="nucleotide sequence ID" value="NZ_JAOTIF010000004.1"/>
</dbReference>
<evidence type="ECO:0000313" key="2">
    <source>
        <dbReference type="Proteomes" id="UP001155483"/>
    </source>
</evidence>
<keyword evidence="2" id="KW-1185">Reference proteome</keyword>
<sequence length="53" mass="6372">MRQKNSQTGECLKGKYFWTRNMVLVDTISRESIHQVINHLIEADEFFQIFKLQ</sequence>
<dbReference type="AlphaFoldDB" id="A0A9X2XUE4"/>
<proteinExistence type="predicted"/>
<comment type="caution">
    <text evidence="1">The sequence shown here is derived from an EMBL/GenBank/DDBJ whole genome shotgun (WGS) entry which is preliminary data.</text>
</comment>
<protein>
    <submittedName>
        <fullName evidence="1">Uncharacterized protein</fullName>
    </submittedName>
</protein>
<gene>
    <name evidence="1" type="ORF">OCK74_08110</name>
</gene>
<organism evidence="1 2">
    <name type="scientific">Paraflavisolibacter caeni</name>
    <dbReference type="NCBI Taxonomy" id="2982496"/>
    <lineage>
        <taxon>Bacteria</taxon>
        <taxon>Pseudomonadati</taxon>
        <taxon>Bacteroidota</taxon>
        <taxon>Chitinophagia</taxon>
        <taxon>Chitinophagales</taxon>
        <taxon>Chitinophagaceae</taxon>
        <taxon>Paraflavisolibacter</taxon>
    </lineage>
</organism>
<evidence type="ECO:0000313" key="1">
    <source>
        <dbReference type="EMBL" id="MCU7549075.1"/>
    </source>
</evidence>
<reference evidence="1" key="1">
    <citation type="submission" date="2022-09" db="EMBL/GenBank/DDBJ databases">
        <authorList>
            <person name="Yuan C."/>
            <person name="Ke Z."/>
        </authorList>
    </citation>
    <scope>NUCLEOTIDE SEQUENCE</scope>
    <source>
        <strain evidence="1">LB-8</strain>
    </source>
</reference>
<reference evidence="1" key="2">
    <citation type="submission" date="2023-04" db="EMBL/GenBank/DDBJ databases">
        <title>Paracnuella aquatica gen. nov., sp. nov., a member of the family Chitinophagaceae isolated from a hot spring.</title>
        <authorList>
            <person name="Wang C."/>
        </authorList>
    </citation>
    <scope>NUCLEOTIDE SEQUENCE</scope>
    <source>
        <strain evidence="1">LB-8</strain>
    </source>
</reference>
<dbReference type="Proteomes" id="UP001155483">
    <property type="component" value="Unassembled WGS sequence"/>
</dbReference>